<name>A0A7V2ZLD1_9BACT</name>
<feature type="chain" id="PRO_5031380141" evidence="1">
    <location>
        <begin position="22"/>
        <end position="598"/>
    </location>
</feature>
<evidence type="ECO:0000313" key="3">
    <source>
        <dbReference type="EMBL" id="HFI92067.1"/>
    </source>
</evidence>
<dbReference type="AlphaFoldDB" id="A0A7V2ZLD1"/>
<feature type="signal peptide" evidence="1">
    <location>
        <begin position="1"/>
        <end position="21"/>
    </location>
</feature>
<evidence type="ECO:0000256" key="1">
    <source>
        <dbReference type="SAM" id="SignalP"/>
    </source>
</evidence>
<organism evidence="3">
    <name type="scientific">Ignavibacterium album</name>
    <dbReference type="NCBI Taxonomy" id="591197"/>
    <lineage>
        <taxon>Bacteria</taxon>
        <taxon>Pseudomonadati</taxon>
        <taxon>Ignavibacteriota</taxon>
        <taxon>Ignavibacteria</taxon>
        <taxon>Ignavibacteriales</taxon>
        <taxon>Ignavibacteriaceae</taxon>
        <taxon>Ignavibacterium</taxon>
    </lineage>
</organism>
<accession>A0A7V2ZLD1</accession>
<dbReference type="EMBL" id="DSUJ01000008">
    <property type="protein sequence ID" value="HFI92067.1"/>
    <property type="molecule type" value="Genomic_DNA"/>
</dbReference>
<evidence type="ECO:0000259" key="2">
    <source>
        <dbReference type="Pfam" id="PF18962"/>
    </source>
</evidence>
<proteinExistence type="predicted"/>
<sequence length="598" mass="64922">MVKNLLTILLVSFLMTNFILAQNASVKIHSKQLVDDNANVTYTEKHNPSPVIINGESIGVTSNYDYFTNSITRDQIVYDAANDVVHCFNMVRPWQGANTRNAVHSYKSGGTWTNQSVSNGAGGWTTIDLGLTGDLAGTVAMVWHTPSRLSIWDGSTGYITAQFDPSTDPSLQLAGANIWLAASGNRTQYQFYKSTDFGVSFVNWDSISAFHPSPIWWFENGGVEVGMSKSQDEQHLVYFGTNAGVAGGGAHVYNGVPETEADNFWAIYSTDGGTNWTGKMIAPDGKFDLVSGYHTPNYAPLFENFGQVDMAVGNNGVWHAVANGYGLVFNSTRDTAIANAFPLLYWNSSSNTWKAISSPAIDTVQALGSYYPTNSIGQAYPSVSVSEDGQIVYVMWTGPQFTSGGQLDTANNGAGTTYYWRDLYHAYSTDGGNTWTYGGLFPGMSNTLSEVFGHAAQHLQQVDAQTYRAHIVYLADQTTGVGPFDGILTNNDLIYTTFDITVTSADPTPVASTFELAQNYPNPFNPSTNIKYSIAERSNVTIKVYDMLGSEVATLVNQVQDAGTHNVVFNASGLASGMYVYTITAGNFTATKKMMLLK</sequence>
<feature type="domain" description="Secretion system C-terminal sorting" evidence="2">
    <location>
        <begin position="520"/>
        <end position="595"/>
    </location>
</feature>
<comment type="caution">
    <text evidence="3">The sequence shown here is derived from an EMBL/GenBank/DDBJ whole genome shotgun (WGS) entry which is preliminary data.</text>
</comment>
<dbReference type="Gene3D" id="2.60.40.4070">
    <property type="match status" value="1"/>
</dbReference>
<protein>
    <submittedName>
        <fullName evidence="3">T9SS type A sorting domain-containing protein</fullName>
    </submittedName>
</protein>
<gene>
    <name evidence="3" type="ORF">ENS31_11165</name>
</gene>
<dbReference type="NCBIfam" id="TIGR04183">
    <property type="entry name" value="Por_Secre_tail"/>
    <property type="match status" value="1"/>
</dbReference>
<dbReference type="Pfam" id="PF18962">
    <property type="entry name" value="Por_Secre_tail"/>
    <property type="match status" value="1"/>
</dbReference>
<reference evidence="3" key="1">
    <citation type="journal article" date="2020" name="mSystems">
        <title>Genome- and Community-Level Interaction Insights into Carbon Utilization and Element Cycling Functions of Hydrothermarchaeota in Hydrothermal Sediment.</title>
        <authorList>
            <person name="Zhou Z."/>
            <person name="Liu Y."/>
            <person name="Xu W."/>
            <person name="Pan J."/>
            <person name="Luo Z.H."/>
            <person name="Li M."/>
        </authorList>
    </citation>
    <scope>NUCLEOTIDE SEQUENCE [LARGE SCALE GENOMIC DNA]</scope>
    <source>
        <strain evidence="3">SpSt-479</strain>
    </source>
</reference>
<keyword evidence="1" id="KW-0732">Signal</keyword>
<dbReference type="InterPro" id="IPR026444">
    <property type="entry name" value="Secre_tail"/>
</dbReference>
<dbReference type="SUPFAM" id="SSF110296">
    <property type="entry name" value="Oligoxyloglucan reducing end-specific cellobiohydrolase"/>
    <property type="match status" value="1"/>
</dbReference>